<protein>
    <recommendedName>
        <fullName evidence="5">DUF3618 domain-containing protein</fullName>
    </recommendedName>
</protein>
<feature type="region of interest" description="Disordered" evidence="1">
    <location>
        <begin position="1"/>
        <end position="28"/>
    </location>
</feature>
<feature type="transmembrane region" description="Helical" evidence="2">
    <location>
        <begin position="129"/>
        <end position="153"/>
    </location>
</feature>
<dbReference type="EMBL" id="VICB01000003">
    <property type="protein sequence ID" value="TQD44655.1"/>
    <property type="molecule type" value="Genomic_DNA"/>
</dbReference>
<evidence type="ECO:0000256" key="1">
    <source>
        <dbReference type="SAM" id="MobiDB-lite"/>
    </source>
</evidence>
<evidence type="ECO:0000313" key="3">
    <source>
        <dbReference type="EMBL" id="TQD44655.1"/>
    </source>
</evidence>
<sequence length="164" mass="16871">MSANTAPDATPSVAAPAQTPAPADDALISDMEARRKALAVDIDELAARLVPDNLTKMAKLKAREKVEDLRSQALGKAEEAVGQVKSRLTSLVGGGTDEAGGVDPYEPGTMTLGQRVARLFDDARDGDPASLGIVTVAGLALAGLSVTATVAAFKAFSRPRTVQS</sequence>
<reference evidence="3 4" key="1">
    <citation type="submission" date="2019-06" db="EMBL/GenBank/DDBJ databases">
        <title>Draft genome sequence of Actinomyces johnsonii CCUG 34287T.</title>
        <authorList>
            <person name="Salva-Serra F."/>
            <person name="Cardew S."/>
            <person name="Moore E."/>
        </authorList>
    </citation>
    <scope>NUCLEOTIDE SEQUENCE [LARGE SCALE GENOMIC DNA]</scope>
    <source>
        <strain evidence="3 4">CCUG 34287</strain>
    </source>
</reference>
<dbReference type="RefSeq" id="WP_141423483.1">
    <property type="nucleotide sequence ID" value="NZ_JASPFB010000001.1"/>
</dbReference>
<accession>A0A508AC80</accession>
<evidence type="ECO:0008006" key="5">
    <source>
        <dbReference type="Google" id="ProtNLM"/>
    </source>
</evidence>
<dbReference type="AlphaFoldDB" id="A0A508AC80"/>
<feature type="compositionally biased region" description="Low complexity" evidence="1">
    <location>
        <begin position="9"/>
        <end position="26"/>
    </location>
</feature>
<comment type="caution">
    <text evidence="3">The sequence shown here is derived from an EMBL/GenBank/DDBJ whole genome shotgun (WGS) entry which is preliminary data.</text>
</comment>
<proteinExistence type="predicted"/>
<name>A0A508AC80_9ACTO</name>
<evidence type="ECO:0000256" key="2">
    <source>
        <dbReference type="SAM" id="Phobius"/>
    </source>
</evidence>
<gene>
    <name evidence="3" type="ORF">FK256_01875</name>
</gene>
<evidence type="ECO:0000313" key="4">
    <source>
        <dbReference type="Proteomes" id="UP000319010"/>
    </source>
</evidence>
<keyword evidence="2" id="KW-0472">Membrane</keyword>
<keyword evidence="2" id="KW-0812">Transmembrane</keyword>
<dbReference type="Proteomes" id="UP000319010">
    <property type="component" value="Unassembled WGS sequence"/>
</dbReference>
<keyword evidence="2" id="KW-1133">Transmembrane helix</keyword>
<organism evidence="3 4">
    <name type="scientific">Actinomyces johnsonii</name>
    <dbReference type="NCBI Taxonomy" id="544581"/>
    <lineage>
        <taxon>Bacteria</taxon>
        <taxon>Bacillati</taxon>
        <taxon>Actinomycetota</taxon>
        <taxon>Actinomycetes</taxon>
        <taxon>Actinomycetales</taxon>
        <taxon>Actinomycetaceae</taxon>
        <taxon>Actinomyces</taxon>
    </lineage>
</organism>